<dbReference type="PROSITE" id="PS51669">
    <property type="entry name" value="4FE4S_MOW_BIS_MGD"/>
    <property type="match status" value="1"/>
</dbReference>
<keyword evidence="8 15" id="KW-1278">Translocase</keyword>
<dbReference type="PROSITE" id="PS00643">
    <property type="entry name" value="COMPLEX1_75K_3"/>
    <property type="match status" value="1"/>
</dbReference>
<gene>
    <name evidence="19" type="ORF">SAMN06273570_3140</name>
</gene>
<dbReference type="FunFam" id="3.30.200.210:FF:000004">
    <property type="entry name" value="NADH-quinone oxidoreductase"/>
    <property type="match status" value="1"/>
</dbReference>
<evidence type="ECO:0000256" key="14">
    <source>
        <dbReference type="ARBA" id="ARBA00047712"/>
    </source>
</evidence>
<name>A0A286BX38_9GAMM</name>
<evidence type="ECO:0000256" key="9">
    <source>
        <dbReference type="ARBA" id="ARBA00023004"/>
    </source>
</evidence>
<keyword evidence="5 15" id="KW-0001">2Fe-2S</keyword>
<dbReference type="InterPro" id="IPR001041">
    <property type="entry name" value="2Fe-2S_ferredoxin-type"/>
</dbReference>
<comment type="cofactor">
    <cofactor evidence="1 15">
        <name>[4Fe-4S] cluster</name>
        <dbReference type="ChEBI" id="CHEBI:49883"/>
    </cofactor>
</comment>
<dbReference type="Gene3D" id="2.40.40.20">
    <property type="match status" value="1"/>
</dbReference>
<dbReference type="GO" id="GO:0042773">
    <property type="term" value="P:ATP synthesis coupled electron transport"/>
    <property type="evidence" value="ECO:0007669"/>
    <property type="project" value="InterPro"/>
</dbReference>
<evidence type="ECO:0000256" key="5">
    <source>
        <dbReference type="ARBA" id="ARBA00022714"/>
    </source>
</evidence>
<dbReference type="Gene3D" id="3.40.50.740">
    <property type="match status" value="1"/>
</dbReference>
<evidence type="ECO:0000256" key="12">
    <source>
        <dbReference type="ARBA" id="ARBA00023075"/>
    </source>
</evidence>
<dbReference type="CDD" id="cd02771">
    <property type="entry name" value="MopB_NDH-1_NuoG2-N7"/>
    <property type="match status" value="1"/>
</dbReference>
<dbReference type="PROSITE" id="PS00641">
    <property type="entry name" value="COMPLEX1_75K_1"/>
    <property type="match status" value="1"/>
</dbReference>
<keyword evidence="4 15" id="KW-0004">4Fe-4S</keyword>
<dbReference type="PROSITE" id="PS51085">
    <property type="entry name" value="2FE2S_FER_2"/>
    <property type="match status" value="1"/>
</dbReference>
<dbReference type="FunFam" id="2.40.40.20:FF:000014">
    <property type="entry name" value="NADH-quinone oxidoreductase"/>
    <property type="match status" value="1"/>
</dbReference>
<dbReference type="SUPFAM" id="SSF50692">
    <property type="entry name" value="ADC-like"/>
    <property type="match status" value="1"/>
</dbReference>
<comment type="function">
    <text evidence="2">NDH-1 shuttles electrons from NADH, via FMN and iron-sulfur (Fe-S) centers, to quinones in the respiratory chain. The immediate electron acceptor for the enzyme in this species is believed to be ubiquinone. Couples the redox reaction to proton translocation (for every two electrons transferred, four hydrogen ions are translocated across the cytoplasmic membrane), and thus conserves the redox energy in a proton gradient.</text>
</comment>
<evidence type="ECO:0000259" key="17">
    <source>
        <dbReference type="PROSITE" id="PS51669"/>
    </source>
</evidence>
<dbReference type="Pfam" id="PF10588">
    <property type="entry name" value="NADH-G_4Fe-4S_3"/>
    <property type="match status" value="1"/>
</dbReference>
<evidence type="ECO:0000256" key="15">
    <source>
        <dbReference type="RuleBase" id="RU003525"/>
    </source>
</evidence>
<evidence type="ECO:0000256" key="1">
    <source>
        <dbReference type="ARBA" id="ARBA00001966"/>
    </source>
</evidence>
<keyword evidence="6 15" id="KW-0874">Quinone</keyword>
<dbReference type="InterPro" id="IPR036010">
    <property type="entry name" value="2Fe-2S_ferredoxin-like_sf"/>
</dbReference>
<dbReference type="CDD" id="cd00207">
    <property type="entry name" value="fer2"/>
    <property type="match status" value="1"/>
</dbReference>
<dbReference type="FunFam" id="3.40.50.740:FF:000006">
    <property type="entry name" value="NADH-quinone oxidoreductase"/>
    <property type="match status" value="1"/>
</dbReference>
<dbReference type="PROSITE" id="PS51839">
    <property type="entry name" value="4FE4S_HC3"/>
    <property type="match status" value="1"/>
</dbReference>
<dbReference type="Proteomes" id="UP000219271">
    <property type="component" value="Unassembled WGS sequence"/>
</dbReference>
<dbReference type="InterPro" id="IPR006963">
    <property type="entry name" value="Mopterin_OxRdtase_4Fe-4S_dom"/>
</dbReference>
<keyword evidence="11 15" id="KW-0520">NAD</keyword>
<dbReference type="SMART" id="SM00926">
    <property type="entry name" value="Molybdop_Fe4S4"/>
    <property type="match status" value="1"/>
</dbReference>
<evidence type="ECO:0000256" key="3">
    <source>
        <dbReference type="ARBA" id="ARBA00005404"/>
    </source>
</evidence>
<evidence type="ECO:0000256" key="2">
    <source>
        <dbReference type="ARBA" id="ARBA00002378"/>
    </source>
</evidence>
<evidence type="ECO:0000256" key="8">
    <source>
        <dbReference type="ARBA" id="ARBA00022967"/>
    </source>
</evidence>
<dbReference type="Pfam" id="PF13510">
    <property type="entry name" value="Fer2_4"/>
    <property type="match status" value="1"/>
</dbReference>
<dbReference type="FunFam" id="3.10.20.740:FF:000002">
    <property type="entry name" value="NADH-quinone oxidoreductase"/>
    <property type="match status" value="1"/>
</dbReference>
<dbReference type="Pfam" id="PF00384">
    <property type="entry name" value="Molybdopterin"/>
    <property type="match status" value="1"/>
</dbReference>
<dbReference type="GO" id="GO:0051539">
    <property type="term" value="F:4 iron, 4 sulfur cluster binding"/>
    <property type="evidence" value="ECO:0007669"/>
    <property type="project" value="UniProtKB-KW"/>
</dbReference>
<feature type="domain" description="2Fe-2S ferredoxin-type" evidence="16">
    <location>
        <begin position="3"/>
        <end position="86"/>
    </location>
</feature>
<dbReference type="GO" id="GO:0051537">
    <property type="term" value="F:2 iron, 2 sulfur cluster binding"/>
    <property type="evidence" value="ECO:0007669"/>
    <property type="project" value="UniProtKB-UniRule"/>
</dbReference>
<dbReference type="InterPro" id="IPR009010">
    <property type="entry name" value="Asp_de-COase-like_dom_sf"/>
</dbReference>
<comment type="function">
    <text evidence="15">NDH-1 shuttles electrons from NADH, via FMN and iron-sulfur (Fe-S) centers, to quinones in the respiratory chain. Couples the redox reaction to proton translocation (for every two electrons transferred, four hydrogen ions are translocated across the cytoplasmic membrane), and thus conserves the redox energy in a proton gradient.</text>
</comment>
<feature type="domain" description="4Fe-4S His(Cys)3-ligated-type" evidence="18">
    <location>
        <begin position="86"/>
        <end position="125"/>
    </location>
</feature>
<dbReference type="GO" id="GO:0016020">
    <property type="term" value="C:membrane"/>
    <property type="evidence" value="ECO:0007669"/>
    <property type="project" value="InterPro"/>
</dbReference>
<protein>
    <recommendedName>
        <fullName evidence="15">NADH-quinone oxidoreductase</fullName>
        <ecNumber evidence="15">7.1.1.-</ecNumber>
    </recommendedName>
</protein>
<feature type="domain" description="4Fe-4S Mo/W bis-MGD-type" evidence="17">
    <location>
        <begin position="224"/>
        <end position="280"/>
    </location>
</feature>
<comment type="cofactor">
    <cofactor evidence="15">
        <name>[2Fe-2S] cluster</name>
        <dbReference type="ChEBI" id="CHEBI:190135"/>
    </cofactor>
    <text evidence="15">Binds 1 [2Fe-2S] cluster per subunit.</text>
</comment>
<dbReference type="Gene3D" id="3.30.200.210">
    <property type="match status" value="1"/>
</dbReference>
<evidence type="ECO:0000259" key="16">
    <source>
        <dbReference type="PROSITE" id="PS51085"/>
    </source>
</evidence>
<dbReference type="EMBL" id="OCMY01000001">
    <property type="protein sequence ID" value="SOD38712.1"/>
    <property type="molecule type" value="Genomic_DNA"/>
</dbReference>
<comment type="catalytic activity">
    <reaction evidence="14 15">
        <text>a quinone + NADH + 5 H(+)(in) = a quinol + NAD(+) + 4 H(+)(out)</text>
        <dbReference type="Rhea" id="RHEA:57888"/>
        <dbReference type="ChEBI" id="CHEBI:15378"/>
        <dbReference type="ChEBI" id="CHEBI:24646"/>
        <dbReference type="ChEBI" id="CHEBI:57540"/>
        <dbReference type="ChEBI" id="CHEBI:57945"/>
        <dbReference type="ChEBI" id="CHEBI:132124"/>
    </reaction>
</comment>
<keyword evidence="10 15" id="KW-0411">Iron-sulfur</keyword>
<dbReference type="FunFam" id="2.20.25.90:FF:000003">
    <property type="entry name" value="NADH-quinone oxidoreductase"/>
    <property type="match status" value="1"/>
</dbReference>
<dbReference type="GO" id="GO:0008137">
    <property type="term" value="F:NADH dehydrogenase (ubiquinone) activity"/>
    <property type="evidence" value="ECO:0007669"/>
    <property type="project" value="UniProtKB-UniRule"/>
</dbReference>
<dbReference type="EC" id="7.1.1.-" evidence="15"/>
<dbReference type="InterPro" id="IPR019574">
    <property type="entry name" value="NADH_UbQ_OxRdtase_Gsu_4Fe4S-bd"/>
</dbReference>
<dbReference type="Pfam" id="PF22117">
    <property type="entry name" value="Fer4_Nqo3"/>
    <property type="match status" value="1"/>
</dbReference>
<dbReference type="InterPro" id="IPR010228">
    <property type="entry name" value="NADH_UbQ_OxRdtase_Gsu"/>
</dbReference>
<evidence type="ECO:0000256" key="7">
    <source>
        <dbReference type="ARBA" id="ARBA00022723"/>
    </source>
</evidence>
<dbReference type="SUPFAM" id="SSF53706">
    <property type="entry name" value="Formate dehydrogenase/DMSO reductase, domains 1-3"/>
    <property type="match status" value="1"/>
</dbReference>
<evidence type="ECO:0000256" key="13">
    <source>
        <dbReference type="ARBA" id="ARBA00026021"/>
    </source>
</evidence>
<evidence type="ECO:0000256" key="6">
    <source>
        <dbReference type="ARBA" id="ARBA00022719"/>
    </source>
</evidence>
<dbReference type="NCBIfam" id="TIGR01973">
    <property type="entry name" value="NuoG"/>
    <property type="match status" value="1"/>
</dbReference>
<dbReference type="AlphaFoldDB" id="A0A286BX38"/>
<keyword evidence="20" id="KW-1185">Reference proteome</keyword>
<dbReference type="SUPFAM" id="SSF54862">
    <property type="entry name" value="4Fe-4S ferredoxins"/>
    <property type="match status" value="1"/>
</dbReference>
<dbReference type="PANTHER" id="PTHR43105">
    <property type="entry name" value="RESPIRATORY NITRATE REDUCTASE"/>
    <property type="match status" value="1"/>
</dbReference>
<dbReference type="SUPFAM" id="SSF54292">
    <property type="entry name" value="2Fe-2S ferredoxin-like"/>
    <property type="match status" value="1"/>
</dbReference>
<evidence type="ECO:0000313" key="19">
    <source>
        <dbReference type="EMBL" id="SOD38712.1"/>
    </source>
</evidence>
<evidence type="ECO:0000259" key="18">
    <source>
        <dbReference type="PROSITE" id="PS51839"/>
    </source>
</evidence>
<reference evidence="20" key="1">
    <citation type="submission" date="2017-09" db="EMBL/GenBank/DDBJ databases">
        <authorList>
            <person name="Varghese N."/>
            <person name="Submissions S."/>
        </authorList>
    </citation>
    <scope>NUCLEOTIDE SEQUENCE [LARGE SCALE GENOMIC DNA]</scope>
    <source>
        <strain evidence="20">JKS000234</strain>
    </source>
</reference>
<dbReference type="GO" id="GO:0003954">
    <property type="term" value="F:NADH dehydrogenase activity"/>
    <property type="evidence" value="ECO:0007669"/>
    <property type="project" value="TreeGrafter"/>
</dbReference>
<dbReference type="CDD" id="cd02788">
    <property type="entry name" value="MopB_CT_NDH-1_NuoG2-N7"/>
    <property type="match status" value="1"/>
</dbReference>
<dbReference type="GO" id="GO:0048038">
    <property type="term" value="F:quinone binding"/>
    <property type="evidence" value="ECO:0007669"/>
    <property type="project" value="UniProtKB-UniRule"/>
</dbReference>
<sequence>MFTMATIHVDGKEYDVNGADNLLQACLSLGLDIPYFCWHPALGSVGACRQCAVKQFQNAEDTRGRLVMSCMTPASDGTFISIDDGEAKEFRESVVEWLMTNHPHDCPVCEEGGNCHLQDMTVMTGHSFRRYRFTKRTHQNQDLGPFISHEMNRCIACYRCVRYYKDYADGKDLGVYGAHDNVYFGRPEDGTLESEFSGNLVEICPTGVFTDKTHSERYNRKWDMQFAPSICQQCSVGCNTSPGERYGELRRIENRYNGSVNHYFLCDRGRFGYGYVNRKDRPRHPVQQRGNDTVSLNAEQAVNAAADVLRRAKKVIGIGSPRASIESNFALRELVGAENFSTGMPAGEQARVELMLKVLQDGGVYTPSLREIESYDAVLVLGEDLTQVGARVALSVRQAVKGKAREMAAAQKVADWQIAAILNIGQHAKHPLFVTNVDETRLDDIAAWSYRAPVEDQARLGFAIANALDESAPAVSGFDSQLNGKLDVVVQALAGAKKPLIISGTHSGSIAMIEAAANVAKALKARGADVGITLLAGAANSFGLGLMGGQSLDSALEQLSKGEADALVVLENDLYRHAPKAKVDAALDTTANVIVVDHQRTATLEKAGLVLSTASFAESDGTSINHEGRAQRFFQVYDPSYYDNSVVMLESWRWLRSLHSAIESRHIDWTQLDHVIDATVAALPQLKGIKDAAPDASFRIRGQKLARSPHRSSGRTAMRADISVHEPRQPQDKDTMFAFSMEGNNQPGAPRSQIPFAWAPGWNSPQAWNKFQAEVGGKLRHGDPGVRLFEASDRTLPWFTAIPESFVEGSQWRVAPYYQLFGSEEMTQRSPTFQKRMSPATLVINPADAEKLGVNNGSSVELVCAGETLRLPVRFSASLQAGQVGLPLGMPGVPPFLSGAQIDKLQEAAQ</sequence>
<dbReference type="InterPro" id="IPR054351">
    <property type="entry name" value="NADH_UbQ_OxRdtase_ferredoxin"/>
</dbReference>
<evidence type="ECO:0000313" key="20">
    <source>
        <dbReference type="Proteomes" id="UP000219271"/>
    </source>
</evidence>
<comment type="similarity">
    <text evidence="3 15">Belongs to the complex I 75 kDa subunit family.</text>
</comment>
<evidence type="ECO:0000256" key="10">
    <source>
        <dbReference type="ARBA" id="ARBA00023014"/>
    </source>
</evidence>
<keyword evidence="12" id="KW-0830">Ubiquinone</keyword>
<dbReference type="PROSITE" id="PS00642">
    <property type="entry name" value="COMPLEX1_75K_2"/>
    <property type="match status" value="1"/>
</dbReference>
<keyword evidence="7 15" id="KW-0479">Metal-binding</keyword>
<dbReference type="Gene3D" id="3.10.20.740">
    <property type="match status" value="1"/>
</dbReference>
<dbReference type="GO" id="GO:0046872">
    <property type="term" value="F:metal ion binding"/>
    <property type="evidence" value="ECO:0007669"/>
    <property type="project" value="UniProtKB-UniRule"/>
</dbReference>
<dbReference type="PANTHER" id="PTHR43105:SF10">
    <property type="entry name" value="NADH-QUINONE OXIDOREDUCTASE SUBUNIT G"/>
    <property type="match status" value="1"/>
</dbReference>
<proteinExistence type="inferred from homology"/>
<accession>A0A286BX38</accession>
<comment type="subunit">
    <text evidence="13">Composed of 13 different subunits. Subunits NuoCD, E, F, and G constitute the peripheral sector of the complex.</text>
</comment>
<evidence type="ECO:0000256" key="4">
    <source>
        <dbReference type="ARBA" id="ARBA00022485"/>
    </source>
</evidence>
<dbReference type="InterPro" id="IPR050123">
    <property type="entry name" value="Prok_molybdopt-oxidoreductase"/>
</dbReference>
<dbReference type="Pfam" id="PF04879">
    <property type="entry name" value="Molybdop_Fe4S4"/>
    <property type="match status" value="1"/>
</dbReference>
<organism evidence="19 20">
    <name type="scientific">Candidatus Pantoea floridensis</name>
    <dbReference type="NCBI Taxonomy" id="1938870"/>
    <lineage>
        <taxon>Bacteria</taxon>
        <taxon>Pseudomonadati</taxon>
        <taxon>Pseudomonadota</taxon>
        <taxon>Gammaproteobacteria</taxon>
        <taxon>Enterobacterales</taxon>
        <taxon>Erwiniaceae</taxon>
        <taxon>Pantoea</taxon>
    </lineage>
</organism>
<evidence type="ECO:0000256" key="11">
    <source>
        <dbReference type="ARBA" id="ARBA00023027"/>
    </source>
</evidence>
<keyword evidence="9 15" id="KW-0408">Iron</keyword>
<dbReference type="SMART" id="SM00929">
    <property type="entry name" value="NADH-G_4Fe-4S_3"/>
    <property type="match status" value="1"/>
</dbReference>
<dbReference type="InterPro" id="IPR000283">
    <property type="entry name" value="NADH_UbQ_OxRdtase_75kDa_su_CS"/>
</dbReference>
<dbReference type="InterPro" id="IPR006656">
    <property type="entry name" value="Mopterin_OxRdtase"/>
</dbReference>